<dbReference type="InterPro" id="IPR002804">
    <property type="entry name" value="Archease"/>
</dbReference>
<feature type="transmembrane region" description="Helical" evidence="5">
    <location>
        <begin position="59"/>
        <end position="80"/>
    </location>
</feature>
<dbReference type="Proteomes" id="UP000485562">
    <property type="component" value="Unassembled WGS sequence"/>
</dbReference>
<evidence type="ECO:0000313" key="7">
    <source>
        <dbReference type="EMBL" id="OQB72358.1"/>
    </source>
</evidence>
<evidence type="ECO:0000259" key="6">
    <source>
        <dbReference type="Pfam" id="PF01951"/>
    </source>
</evidence>
<evidence type="ECO:0000256" key="5">
    <source>
        <dbReference type="SAM" id="Phobius"/>
    </source>
</evidence>
<keyword evidence="5" id="KW-1133">Transmembrane helix</keyword>
<dbReference type="EMBL" id="MWDQ01000132">
    <property type="protein sequence ID" value="OQB72358.1"/>
    <property type="molecule type" value="Genomic_DNA"/>
</dbReference>
<evidence type="ECO:0000256" key="3">
    <source>
        <dbReference type="ARBA" id="ARBA00022723"/>
    </source>
</evidence>
<dbReference type="PANTHER" id="PTHR12682:SF11">
    <property type="entry name" value="PROTEIN ARCHEASE"/>
    <property type="match status" value="1"/>
</dbReference>
<proteinExistence type="inferred from homology"/>
<evidence type="ECO:0000256" key="1">
    <source>
        <dbReference type="ARBA" id="ARBA00007963"/>
    </source>
</evidence>
<evidence type="ECO:0000256" key="2">
    <source>
        <dbReference type="ARBA" id="ARBA00022694"/>
    </source>
</evidence>
<comment type="similarity">
    <text evidence="1">Belongs to the archease family.</text>
</comment>
<dbReference type="Gene3D" id="3.55.10.10">
    <property type="entry name" value="Archease domain"/>
    <property type="match status" value="1"/>
</dbReference>
<gene>
    <name evidence="7" type="ORF">BWX89_01346</name>
</gene>
<evidence type="ECO:0000256" key="4">
    <source>
        <dbReference type="ARBA" id="ARBA00022837"/>
    </source>
</evidence>
<feature type="domain" description="Archease" evidence="6">
    <location>
        <begin position="11"/>
        <end position="145"/>
    </location>
</feature>
<dbReference type="Pfam" id="PF01951">
    <property type="entry name" value="Archease"/>
    <property type="match status" value="1"/>
</dbReference>
<reference evidence="7" key="1">
    <citation type="submission" date="2017-02" db="EMBL/GenBank/DDBJ databases">
        <title>Delving into the versatile metabolic prowess of the omnipresent phylum Bacteroidetes.</title>
        <authorList>
            <person name="Nobu M.K."/>
            <person name="Mei R."/>
            <person name="Narihiro T."/>
            <person name="Kuroda K."/>
            <person name="Liu W.-T."/>
        </authorList>
    </citation>
    <scope>NUCLEOTIDE SEQUENCE</scope>
    <source>
        <strain evidence="7">ADurb.Bin131</strain>
    </source>
</reference>
<keyword evidence="3" id="KW-0479">Metal-binding</keyword>
<organism evidence="7">
    <name type="scientific">candidate division TA06 bacterium ADurb.Bin131</name>
    <dbReference type="NCBI Taxonomy" id="1852827"/>
    <lineage>
        <taxon>Bacteria</taxon>
        <taxon>Bacteria division TA06</taxon>
    </lineage>
</organism>
<protein>
    <recommendedName>
        <fullName evidence="6">Archease domain-containing protein</fullName>
    </recommendedName>
</protein>
<keyword evidence="5" id="KW-0812">Transmembrane</keyword>
<name>A0A1V6C614_UNCT6</name>
<accession>A0A1V6C614</accession>
<keyword evidence="4" id="KW-0106">Calcium</keyword>
<dbReference type="PANTHER" id="PTHR12682">
    <property type="entry name" value="ARCHEASE"/>
    <property type="match status" value="1"/>
</dbReference>
<dbReference type="GO" id="GO:0046872">
    <property type="term" value="F:metal ion binding"/>
    <property type="evidence" value="ECO:0007669"/>
    <property type="project" value="UniProtKB-KW"/>
</dbReference>
<sequence length="145" mass="16699">MSQLSGKPKKFEYLEHPADIGVRVYGKTLNDLFKNAALALYDVFEPSIDNYSKRYKRKIVLTSGTIGDLLISFLNEILFLCVKSHLIFEKFFINISHSNDENKLECEMIGRKISAINREVKAATYHNAKVQRVDGYLYIDIIFDV</sequence>
<keyword evidence="2" id="KW-0819">tRNA processing</keyword>
<dbReference type="InterPro" id="IPR023572">
    <property type="entry name" value="Archease_dom"/>
</dbReference>
<dbReference type="InterPro" id="IPR036820">
    <property type="entry name" value="Archease_dom_sf"/>
</dbReference>
<dbReference type="SUPFAM" id="SSF69819">
    <property type="entry name" value="MTH1598-like"/>
    <property type="match status" value="1"/>
</dbReference>
<keyword evidence="5" id="KW-0472">Membrane</keyword>
<dbReference type="AlphaFoldDB" id="A0A1V6C614"/>
<comment type="caution">
    <text evidence="7">The sequence shown here is derived from an EMBL/GenBank/DDBJ whole genome shotgun (WGS) entry which is preliminary data.</text>
</comment>
<dbReference type="GO" id="GO:0008033">
    <property type="term" value="P:tRNA processing"/>
    <property type="evidence" value="ECO:0007669"/>
    <property type="project" value="UniProtKB-KW"/>
</dbReference>